<evidence type="ECO:0000259" key="8">
    <source>
        <dbReference type="SMART" id="SM00919"/>
    </source>
</evidence>
<comment type="caution">
    <text evidence="10">The sequence shown here is derived from an EMBL/GenBank/DDBJ whole genome shotgun (WGS) entry which is preliminary data.</text>
</comment>
<dbReference type="OrthoDB" id="9805787at2"/>
<evidence type="ECO:0000313" key="11">
    <source>
        <dbReference type="Proteomes" id="UP000434052"/>
    </source>
</evidence>
<feature type="binding site" evidence="6">
    <location>
        <position position="317"/>
    </location>
    <ligand>
        <name>(S)-malate</name>
        <dbReference type="ChEBI" id="CHEBI:15589"/>
    </ligand>
</feature>
<organism evidence="10 11">
    <name type="scientific">Oceanidesulfovibrio marinus</name>
    <dbReference type="NCBI Taxonomy" id="370038"/>
    <lineage>
        <taxon>Bacteria</taxon>
        <taxon>Pseudomonadati</taxon>
        <taxon>Thermodesulfobacteriota</taxon>
        <taxon>Desulfovibrionia</taxon>
        <taxon>Desulfovibrionales</taxon>
        <taxon>Desulfovibrionaceae</taxon>
        <taxon>Oceanidesulfovibrio</taxon>
    </lineage>
</organism>
<dbReference type="SUPFAM" id="SSF53223">
    <property type="entry name" value="Aminoacid dehydrogenase-like, N-terminal domain"/>
    <property type="match status" value="1"/>
</dbReference>
<dbReference type="RefSeq" id="WP_144234259.1">
    <property type="nucleotide sequence ID" value="NZ_QMIF01000002.1"/>
</dbReference>
<dbReference type="InterPro" id="IPR012302">
    <property type="entry name" value="Malic_NAD-bd"/>
</dbReference>
<evidence type="ECO:0000256" key="5">
    <source>
        <dbReference type="PIRSR" id="PIRSR000106-1"/>
    </source>
</evidence>
<protein>
    <submittedName>
        <fullName evidence="10">Malate dehydrogenase</fullName>
    </submittedName>
</protein>
<dbReference type="SMART" id="SM00919">
    <property type="entry name" value="Malic_M"/>
    <property type="match status" value="1"/>
</dbReference>
<dbReference type="GO" id="GO:0004470">
    <property type="term" value="F:malic enzyme activity"/>
    <property type="evidence" value="ECO:0007669"/>
    <property type="project" value="InterPro"/>
</dbReference>
<dbReference type="Gene3D" id="3.40.50.720">
    <property type="entry name" value="NAD(P)-binding Rossmann-like Domain"/>
    <property type="match status" value="1"/>
</dbReference>
<keyword evidence="4" id="KW-0560">Oxidoreductase</keyword>
<dbReference type="PIRSF" id="PIRSF000106">
    <property type="entry name" value="ME"/>
    <property type="match status" value="1"/>
</dbReference>
<evidence type="ECO:0000256" key="1">
    <source>
        <dbReference type="ARBA" id="ARBA00001936"/>
    </source>
</evidence>
<evidence type="ECO:0000256" key="4">
    <source>
        <dbReference type="ARBA" id="ARBA00023002"/>
    </source>
</evidence>
<feature type="binding site" evidence="7">
    <location>
        <position position="137"/>
    </location>
    <ligand>
        <name>a divalent metal cation</name>
        <dbReference type="ChEBI" id="CHEBI:60240"/>
    </ligand>
</feature>
<dbReference type="GO" id="GO:0016616">
    <property type="term" value="F:oxidoreductase activity, acting on the CH-OH group of donors, NAD or NADP as acceptor"/>
    <property type="evidence" value="ECO:0007669"/>
    <property type="project" value="InterPro"/>
</dbReference>
<dbReference type="EMBL" id="QMIF01000002">
    <property type="protein sequence ID" value="TVM35927.1"/>
    <property type="molecule type" value="Genomic_DNA"/>
</dbReference>
<dbReference type="Proteomes" id="UP000434052">
    <property type="component" value="Unassembled WGS sequence"/>
</dbReference>
<dbReference type="InterPro" id="IPR001891">
    <property type="entry name" value="Malic_OxRdtase"/>
</dbReference>
<dbReference type="SUPFAM" id="SSF51735">
    <property type="entry name" value="NAD(P)-binding Rossmann-fold domains"/>
    <property type="match status" value="1"/>
</dbReference>
<dbReference type="InterPro" id="IPR045213">
    <property type="entry name" value="Malic_NAD-bd_bact_type"/>
</dbReference>
<dbReference type="InterPro" id="IPR037062">
    <property type="entry name" value="Malic_N_dom_sf"/>
</dbReference>
<evidence type="ECO:0000256" key="6">
    <source>
        <dbReference type="PIRSR" id="PIRSR000106-2"/>
    </source>
</evidence>
<comment type="cofactor">
    <cofactor evidence="7">
        <name>Mg(2+)</name>
        <dbReference type="ChEBI" id="CHEBI:18420"/>
    </cofactor>
    <cofactor evidence="7">
        <name>Mn(2+)</name>
        <dbReference type="ChEBI" id="CHEBI:29035"/>
    </cofactor>
    <text evidence="7">Divalent metal cations. Prefers magnesium or manganese.</text>
</comment>
<evidence type="ECO:0000256" key="2">
    <source>
        <dbReference type="ARBA" id="ARBA00008785"/>
    </source>
</evidence>
<dbReference type="PANTHER" id="PTHR43237:SF4">
    <property type="entry name" value="NADP-DEPENDENT MALIC ENZYME"/>
    <property type="match status" value="1"/>
</dbReference>
<evidence type="ECO:0000313" key="10">
    <source>
        <dbReference type="EMBL" id="TVM35927.1"/>
    </source>
</evidence>
<name>A0A6P1ZNP2_9BACT</name>
<dbReference type="InterPro" id="IPR012301">
    <property type="entry name" value="Malic_N_dom"/>
</dbReference>
<comment type="cofactor">
    <cofactor evidence="1">
        <name>Mn(2+)</name>
        <dbReference type="ChEBI" id="CHEBI:29035"/>
    </cofactor>
</comment>
<dbReference type="InterPro" id="IPR046346">
    <property type="entry name" value="Aminoacid_DH-like_N_sf"/>
</dbReference>
<feature type="binding site" evidence="7">
    <location>
        <position position="162"/>
    </location>
    <ligand>
        <name>a divalent metal cation</name>
        <dbReference type="ChEBI" id="CHEBI:60240"/>
    </ligand>
</feature>
<feature type="active site" description="Proton acceptor" evidence="5">
    <location>
        <position position="94"/>
    </location>
</feature>
<dbReference type="SMART" id="SM01274">
    <property type="entry name" value="malic"/>
    <property type="match status" value="1"/>
</dbReference>
<reference evidence="10 11" key="1">
    <citation type="submission" date="2018-06" db="EMBL/GenBank/DDBJ databases">
        <title>Complete genome of Desulfovibrio marinus P48SEP.</title>
        <authorList>
            <person name="Crispim J.S."/>
            <person name="Vidigal P.M.P."/>
            <person name="Silva L.C.F."/>
            <person name="Araujo L.C."/>
            <person name="Laguardia C.N."/>
            <person name="Dias R.S."/>
            <person name="Sousa M.P."/>
            <person name="Paula S.O."/>
            <person name="Silva C."/>
        </authorList>
    </citation>
    <scope>NUCLEOTIDE SEQUENCE [LARGE SCALE GENOMIC DNA]</scope>
    <source>
        <strain evidence="10 11">P48SEP</strain>
    </source>
</reference>
<dbReference type="Pfam" id="PF00390">
    <property type="entry name" value="malic"/>
    <property type="match status" value="1"/>
</dbReference>
<evidence type="ECO:0000259" key="9">
    <source>
        <dbReference type="SMART" id="SM01274"/>
    </source>
</evidence>
<dbReference type="GO" id="GO:0051287">
    <property type="term" value="F:NAD binding"/>
    <property type="evidence" value="ECO:0007669"/>
    <property type="project" value="InterPro"/>
</dbReference>
<dbReference type="Gene3D" id="3.40.50.10380">
    <property type="entry name" value="Malic enzyme, N-terminal domain"/>
    <property type="match status" value="1"/>
</dbReference>
<gene>
    <name evidence="10" type="ORF">DQK91_04540</name>
</gene>
<dbReference type="InterPro" id="IPR051674">
    <property type="entry name" value="Malate_Decarboxylase"/>
</dbReference>
<dbReference type="GO" id="GO:0046872">
    <property type="term" value="F:metal ion binding"/>
    <property type="evidence" value="ECO:0007669"/>
    <property type="project" value="UniProtKB-KW"/>
</dbReference>
<feature type="binding site" evidence="6">
    <location>
        <position position="286"/>
    </location>
    <ligand>
        <name>(S)-malate</name>
        <dbReference type="ChEBI" id="CHEBI:15589"/>
    </ligand>
</feature>
<dbReference type="Pfam" id="PF03949">
    <property type="entry name" value="Malic_M"/>
    <property type="match status" value="1"/>
</dbReference>
<dbReference type="FunFam" id="3.40.50.10380:FF:000003">
    <property type="entry name" value="NADP-dependent malic enzyme"/>
    <property type="match status" value="1"/>
</dbReference>
<comment type="similarity">
    <text evidence="2">Belongs to the malic enzymes family.</text>
</comment>
<feature type="domain" description="Malic enzyme NAD-binding" evidence="8">
    <location>
        <begin position="163"/>
        <end position="399"/>
    </location>
</feature>
<feature type="binding site" evidence="7">
    <location>
        <position position="136"/>
    </location>
    <ligand>
        <name>a divalent metal cation</name>
        <dbReference type="ChEBI" id="CHEBI:60240"/>
    </ligand>
</feature>
<dbReference type="FunFam" id="3.40.50.720:FF:000095">
    <property type="entry name" value="NADP-dependent malic enzyme"/>
    <property type="match status" value="1"/>
</dbReference>
<evidence type="ECO:0000256" key="7">
    <source>
        <dbReference type="PIRSR" id="PIRSR000106-3"/>
    </source>
</evidence>
<dbReference type="CDD" id="cd05311">
    <property type="entry name" value="NAD_bind_2_malic_enz"/>
    <property type="match status" value="1"/>
</dbReference>
<feature type="active site" description="Proton donor" evidence="5">
    <location>
        <position position="39"/>
    </location>
</feature>
<feature type="domain" description="Malic enzyme N-terminal" evidence="9">
    <location>
        <begin position="18"/>
        <end position="151"/>
    </location>
</feature>
<dbReference type="AlphaFoldDB" id="A0A6P1ZNP2"/>
<dbReference type="PANTHER" id="PTHR43237">
    <property type="entry name" value="NADP-DEPENDENT MALIC ENZYME"/>
    <property type="match status" value="1"/>
</dbReference>
<keyword evidence="3 7" id="KW-0479">Metal-binding</keyword>
<proteinExistence type="inferred from homology"/>
<sequence length="440" mass="47514">MALFTKQDALDYHSQGHPGKLETVPAKPCQTQKHLSLAYTPGVAEVCRTIAADPHTAYDYTNKGNLVAVVSNGTAVLGLGNIGPAAGKPVMEGKGCLFKVFADVDCYDLNIDTKDPDKIIEFVKLLEPGFGGINLEDIKAPECFYIEDTLKKEMDIPVFHDDQHGTAIISGAGLINALEIAGKKAEDVKLVVSGAGSGAIACTRFYESLGVKRSNIFMYDSRGLIHKGRTDLNPQKEYFAQDKDHGTMVEVIKGADAFLGLSVAGQLTKEMVASMGENPIIFACANPDPEISYPDAKEARPDAIMATGRSDYPNQVNNVLGFPFIFRGALDVRASAINEEMKVAAANALAELAKQPVPDEVKKAYGVDSMEFGIDYIIPTPLDPRVIEYVSAAVAQAAMDTGVAREPIADMDGYRVALKDRFNKGRERMSAFVDSYKLGF</sequence>
<accession>A0A6P1ZNP2</accession>
<evidence type="ECO:0000256" key="3">
    <source>
        <dbReference type="ARBA" id="ARBA00022723"/>
    </source>
</evidence>
<dbReference type="InterPro" id="IPR036291">
    <property type="entry name" value="NAD(P)-bd_dom_sf"/>
</dbReference>